<dbReference type="Gene3D" id="3.40.720.10">
    <property type="entry name" value="Alkaline Phosphatase, subunit A"/>
    <property type="match status" value="1"/>
</dbReference>
<dbReference type="InterPro" id="IPR017850">
    <property type="entry name" value="Alkaline_phosphatase_core_sf"/>
</dbReference>
<dbReference type="InterPro" id="IPR010869">
    <property type="entry name" value="DUF1501"/>
</dbReference>
<reference evidence="1" key="1">
    <citation type="submission" date="2019-04" db="EMBL/GenBank/DDBJ databases">
        <authorList>
            <consortium name="Science for Life Laboratories"/>
        </authorList>
    </citation>
    <scope>NUCLEOTIDE SEQUENCE</scope>
    <source>
        <strain evidence="1">MBLW1</strain>
    </source>
</reference>
<evidence type="ECO:0000313" key="2">
    <source>
        <dbReference type="Proteomes" id="UP000464378"/>
    </source>
</evidence>
<proteinExistence type="predicted"/>
<dbReference type="SUPFAM" id="SSF53649">
    <property type="entry name" value="Alkaline phosphatase-like"/>
    <property type="match status" value="1"/>
</dbReference>
<dbReference type="Pfam" id="PF07394">
    <property type="entry name" value="DUF1501"/>
    <property type="match status" value="1"/>
</dbReference>
<dbReference type="InParanoid" id="A0A6C2YTU2"/>
<name>A0A6C2YTU2_9BACT</name>
<organism evidence="1">
    <name type="scientific">Tuwongella immobilis</name>
    <dbReference type="NCBI Taxonomy" id="692036"/>
    <lineage>
        <taxon>Bacteria</taxon>
        <taxon>Pseudomonadati</taxon>
        <taxon>Planctomycetota</taxon>
        <taxon>Planctomycetia</taxon>
        <taxon>Gemmatales</taxon>
        <taxon>Gemmataceae</taxon>
        <taxon>Tuwongella</taxon>
    </lineage>
</organism>
<evidence type="ECO:0000313" key="1">
    <source>
        <dbReference type="EMBL" id="VIP04844.1"/>
    </source>
</evidence>
<dbReference type="EMBL" id="LR586016">
    <property type="protein sequence ID" value="VIP04844.1"/>
    <property type="molecule type" value="Genomic_DNA"/>
</dbReference>
<dbReference type="EMBL" id="LR593887">
    <property type="protein sequence ID" value="VTS07048.1"/>
    <property type="molecule type" value="Genomic_DNA"/>
</dbReference>
<dbReference type="PANTHER" id="PTHR43737:SF1">
    <property type="entry name" value="DUF1501 DOMAIN-CONTAINING PROTEIN"/>
    <property type="match status" value="1"/>
</dbReference>
<sequence length="512" mass="55338">MQPIGNRGPTWGRALDHSGWAINGDKQVDMGEWAWDSAGTCRLDAYRYPPAFGGNSMSRRSHACESLRRHLSRREMLRIGSLAPVSLALTDLMRPTASAAPAASRPKSRAKSVILLFMWGGPSHLDTWDPKPNAPVEVRGEFQSIPTTVPGLRISEHFPLLAQRAHQYTVIRSMAHTDPAHLSPVHHLMTGRVAAKPNSDADGPSRSDAPCMGAMVQKLMASDDPMPRSVTLPWAVSHPAAPGGTAPGQNAGWMGPGMDPFLITGNPNLPTFAVNGLTPQPDMSTDRMASRAALAQQLDAAKSTQRDYVNLRSKAFDLLTSPKVAAAFDLNREPASMRDKYGRHPHGQSCLLARRMIEAGTRLVTVNWPDDGQAFWDTHGNNFPSLKDRLMPPADRGFAALLDDLTARGMLDETLVVWIGEFGRTPRAENGGRQHWPRCYSAVMAGGGIRGGAVYGASDAMGGEPVEHPVSPADITATIYEALGIAPDMPVLDRLGRELALTEGRPLVNLFG</sequence>
<accession>A0A6C2YTU2</accession>
<dbReference type="KEGG" id="tim:GMBLW1_43490"/>
<dbReference type="PANTHER" id="PTHR43737">
    <property type="entry name" value="BLL7424 PROTEIN"/>
    <property type="match status" value="1"/>
</dbReference>
<protein>
    <recommendedName>
        <fullName evidence="3">DUF1501 domain-containing protein</fullName>
    </recommendedName>
</protein>
<dbReference type="AlphaFoldDB" id="A0A6C2YTU2"/>
<dbReference type="Proteomes" id="UP000464378">
    <property type="component" value="Chromosome"/>
</dbReference>
<evidence type="ECO:0008006" key="3">
    <source>
        <dbReference type="Google" id="ProtNLM"/>
    </source>
</evidence>
<gene>
    <name evidence="1" type="ORF">GMBLW1_43490</name>
</gene>
<keyword evidence="2" id="KW-1185">Reference proteome</keyword>